<dbReference type="AlphaFoldDB" id="A0AAV0APF0"/>
<dbReference type="Gene3D" id="1.10.8.270">
    <property type="entry name" value="putative rabgap domain of human tbc1 domain family member 14 like domains"/>
    <property type="match status" value="1"/>
</dbReference>
<dbReference type="Pfam" id="PF00566">
    <property type="entry name" value="RabGAP-TBC"/>
    <property type="match status" value="1"/>
</dbReference>
<evidence type="ECO:0000313" key="3">
    <source>
        <dbReference type="Proteomes" id="UP001153365"/>
    </source>
</evidence>
<dbReference type="PANTHER" id="PTHR47219">
    <property type="entry name" value="RAB GTPASE-ACTIVATING PROTEIN 1-LIKE"/>
    <property type="match status" value="1"/>
</dbReference>
<dbReference type="SMART" id="SM00164">
    <property type="entry name" value="TBC"/>
    <property type="match status" value="1"/>
</dbReference>
<evidence type="ECO:0000259" key="1">
    <source>
        <dbReference type="PROSITE" id="PS50086"/>
    </source>
</evidence>
<dbReference type="InterPro" id="IPR035969">
    <property type="entry name" value="Rab-GAP_TBC_sf"/>
</dbReference>
<dbReference type="GO" id="GO:0031267">
    <property type="term" value="F:small GTPase binding"/>
    <property type="evidence" value="ECO:0007669"/>
    <property type="project" value="TreeGrafter"/>
</dbReference>
<gene>
    <name evidence="2" type="ORF">PPACK8108_LOCUS4339</name>
</gene>
<organism evidence="2 3">
    <name type="scientific">Phakopsora pachyrhizi</name>
    <name type="common">Asian soybean rust disease fungus</name>
    <dbReference type="NCBI Taxonomy" id="170000"/>
    <lineage>
        <taxon>Eukaryota</taxon>
        <taxon>Fungi</taxon>
        <taxon>Dikarya</taxon>
        <taxon>Basidiomycota</taxon>
        <taxon>Pucciniomycotina</taxon>
        <taxon>Pucciniomycetes</taxon>
        <taxon>Pucciniales</taxon>
        <taxon>Phakopsoraceae</taxon>
        <taxon>Phakopsora</taxon>
    </lineage>
</organism>
<feature type="domain" description="Rab-GAP TBC" evidence="1">
    <location>
        <begin position="5"/>
        <end position="214"/>
    </location>
</feature>
<dbReference type="Proteomes" id="UP001153365">
    <property type="component" value="Unassembled WGS sequence"/>
</dbReference>
<dbReference type="EMBL" id="CALTRL010000799">
    <property type="protein sequence ID" value="CAH7669698.1"/>
    <property type="molecule type" value="Genomic_DNA"/>
</dbReference>
<dbReference type="PANTHER" id="PTHR47219:SF9">
    <property type="entry name" value="GTPASE ACTIVATING PROTEIN AND CENTROSOME-ASSOCIATED, ISOFORM B"/>
    <property type="match status" value="1"/>
</dbReference>
<feature type="non-terminal residue" evidence="2">
    <location>
        <position position="1"/>
    </location>
</feature>
<accession>A0AAV0APF0</accession>
<name>A0AAV0APF0_PHAPC</name>
<comment type="caution">
    <text evidence="2">The sequence shown here is derived from an EMBL/GenBank/DDBJ whole genome shotgun (WGS) entry which is preliminary data.</text>
</comment>
<proteinExistence type="predicted"/>
<dbReference type="InterPro" id="IPR000195">
    <property type="entry name" value="Rab-GAP-TBC_dom"/>
</dbReference>
<dbReference type="GO" id="GO:0005096">
    <property type="term" value="F:GTPase activator activity"/>
    <property type="evidence" value="ECO:0007669"/>
    <property type="project" value="TreeGrafter"/>
</dbReference>
<protein>
    <submittedName>
        <fullName evidence="2">Rab-GTPase-TBC domain-domain-containing protein</fullName>
    </submittedName>
</protein>
<evidence type="ECO:0000313" key="2">
    <source>
        <dbReference type="EMBL" id="CAH7669698.1"/>
    </source>
</evidence>
<dbReference type="Gene3D" id="1.10.472.80">
    <property type="entry name" value="Ypt/Rab-GAP domain of gyp1p, domain 3"/>
    <property type="match status" value="1"/>
</dbReference>
<keyword evidence="3" id="KW-1185">Reference proteome</keyword>
<sequence length="298" mass="34963">RCFKGIPDRWRRAGWEMLMIEYEERRGSRAKGGEERDEDCIKNRLIVDRLRCQFLKFLEEPSEQDVQIDLDVPRTINGHIFFHTRYGRGQRALFQVLHTFAMYCSSCGYCQGMGPIAATLLSYFDAEMAFVCMARIHDAYGYHSIFSPGFPGLLECFYIQERLIEFLMPAVHQTFKEQMISTSAYATKWYITMFANTISYESQLRLWDVFFLKGIDSLILGSVSIIYNLRFRLGRRRMIDFEQILSCLGGRLEIEDSDRMIKSIKKLFKRIEILELIERSRSDWKGFVLDGSSARRVT</sequence>
<dbReference type="InterPro" id="IPR050302">
    <property type="entry name" value="Rab_GAP_TBC_domain"/>
</dbReference>
<dbReference type="SUPFAM" id="SSF47923">
    <property type="entry name" value="Ypt/Rab-GAP domain of gyp1p"/>
    <property type="match status" value="2"/>
</dbReference>
<dbReference type="FunFam" id="1.10.8.270:FF:000023">
    <property type="entry name" value="TBC domain-containing protein C1778.09"/>
    <property type="match status" value="1"/>
</dbReference>
<dbReference type="PROSITE" id="PS50086">
    <property type="entry name" value="TBC_RABGAP"/>
    <property type="match status" value="1"/>
</dbReference>
<reference evidence="2" key="1">
    <citation type="submission" date="2022-06" db="EMBL/GenBank/DDBJ databases">
        <authorList>
            <consortium name="SYNGENTA / RWTH Aachen University"/>
        </authorList>
    </citation>
    <scope>NUCLEOTIDE SEQUENCE</scope>
</reference>